<evidence type="ECO:0000313" key="2">
    <source>
        <dbReference type="Proteomes" id="UP000612282"/>
    </source>
</evidence>
<dbReference type="PROSITE" id="PS00086">
    <property type="entry name" value="CYTOCHROME_P450"/>
    <property type="match status" value="1"/>
</dbReference>
<name>A0ABQ3X7T2_9ACTN</name>
<gene>
    <name evidence="1" type="ORF">Aco03nite_029840</name>
</gene>
<dbReference type="RefSeq" id="WP_203795682.1">
    <property type="nucleotide sequence ID" value="NZ_BAAAQE010000036.1"/>
</dbReference>
<organism evidence="1 2">
    <name type="scientific">Actinoplanes couchii</name>
    <dbReference type="NCBI Taxonomy" id="403638"/>
    <lineage>
        <taxon>Bacteria</taxon>
        <taxon>Bacillati</taxon>
        <taxon>Actinomycetota</taxon>
        <taxon>Actinomycetes</taxon>
        <taxon>Micromonosporales</taxon>
        <taxon>Micromonosporaceae</taxon>
        <taxon>Actinoplanes</taxon>
    </lineage>
</organism>
<keyword evidence="2" id="KW-1185">Reference proteome</keyword>
<proteinExistence type="predicted"/>
<sequence length="221" mass="23331">MRLIHDLDQARAVLDDVTFVVPPVPPATSGIAWLRATVGRFAEGTVHERRRAAQIAILDTIPPETLRGHGPAHPVEILARAMGVDAPIVESVREAAQAYQPGTGDESRADAAVTRLVAVFGGVHDEATAARIGLLVQACDATATLIERSRDRGVAEVLRDDPPVVATKRQATITTTIGGITIGQGEIVRVRLAGETAFGSGPRRCPGRVYALALAEGKEES</sequence>
<reference evidence="1 2" key="1">
    <citation type="submission" date="2021-01" db="EMBL/GenBank/DDBJ databases">
        <title>Whole genome shotgun sequence of Actinoplanes couchii NBRC 106145.</title>
        <authorList>
            <person name="Komaki H."/>
            <person name="Tamura T."/>
        </authorList>
    </citation>
    <scope>NUCLEOTIDE SEQUENCE [LARGE SCALE GENOMIC DNA]</scope>
    <source>
        <strain evidence="1 2">NBRC 106145</strain>
    </source>
</reference>
<dbReference type="Proteomes" id="UP000612282">
    <property type="component" value="Unassembled WGS sequence"/>
</dbReference>
<dbReference type="EMBL" id="BOMG01000042">
    <property type="protein sequence ID" value="GID54580.1"/>
    <property type="molecule type" value="Genomic_DNA"/>
</dbReference>
<evidence type="ECO:0000313" key="1">
    <source>
        <dbReference type="EMBL" id="GID54580.1"/>
    </source>
</evidence>
<accession>A0ABQ3X7T2</accession>
<protein>
    <recommendedName>
        <fullName evidence="3">DUF222 domain-containing protein</fullName>
    </recommendedName>
</protein>
<dbReference type="InterPro" id="IPR036396">
    <property type="entry name" value="Cyt_P450_sf"/>
</dbReference>
<dbReference type="SUPFAM" id="SSF48264">
    <property type="entry name" value="Cytochrome P450"/>
    <property type="match status" value="1"/>
</dbReference>
<dbReference type="InterPro" id="IPR017972">
    <property type="entry name" value="Cyt_P450_CS"/>
</dbReference>
<evidence type="ECO:0008006" key="3">
    <source>
        <dbReference type="Google" id="ProtNLM"/>
    </source>
</evidence>
<comment type="caution">
    <text evidence="1">The sequence shown here is derived from an EMBL/GenBank/DDBJ whole genome shotgun (WGS) entry which is preliminary data.</text>
</comment>